<keyword evidence="2" id="KW-1185">Reference proteome</keyword>
<gene>
    <name evidence="1" type="ORF">H3H32_10735</name>
</gene>
<sequence>MKMTYYFKSTKMTIEQPGDYNKEEWDALIDKITANSSSVYVEVEVSGNKFEGALDKFKEWVNTQWLKRLGIGNN</sequence>
<protein>
    <submittedName>
        <fullName evidence="1">Uncharacterized protein</fullName>
    </submittedName>
</protein>
<dbReference type="KEGG" id="sfol:H3H32_10735"/>
<evidence type="ECO:0000313" key="1">
    <source>
        <dbReference type="EMBL" id="QMW05318.1"/>
    </source>
</evidence>
<evidence type="ECO:0000313" key="2">
    <source>
        <dbReference type="Proteomes" id="UP000515369"/>
    </source>
</evidence>
<proteinExistence type="predicted"/>
<dbReference type="AlphaFoldDB" id="A0A7G5H2H6"/>
<dbReference type="Proteomes" id="UP000515369">
    <property type="component" value="Chromosome"/>
</dbReference>
<dbReference type="EMBL" id="CP059732">
    <property type="protein sequence ID" value="QMW05318.1"/>
    <property type="molecule type" value="Genomic_DNA"/>
</dbReference>
<name>A0A7G5H2H6_9BACT</name>
<reference evidence="1 2" key="1">
    <citation type="submission" date="2020-07" db="EMBL/GenBank/DDBJ databases">
        <title>Spirosoma foliorum sp. nov., isolated from the leaves on the Nejang mountain Korea, Republic of.</title>
        <authorList>
            <person name="Ho H."/>
            <person name="Lee Y.-J."/>
            <person name="Nurcahyanto D.-A."/>
            <person name="Kim S.-G."/>
        </authorList>
    </citation>
    <scope>NUCLEOTIDE SEQUENCE [LARGE SCALE GENOMIC DNA]</scope>
    <source>
        <strain evidence="1 2">PL0136</strain>
    </source>
</reference>
<organism evidence="1 2">
    <name type="scientific">Spirosoma foliorum</name>
    <dbReference type="NCBI Taxonomy" id="2710596"/>
    <lineage>
        <taxon>Bacteria</taxon>
        <taxon>Pseudomonadati</taxon>
        <taxon>Bacteroidota</taxon>
        <taxon>Cytophagia</taxon>
        <taxon>Cytophagales</taxon>
        <taxon>Cytophagaceae</taxon>
        <taxon>Spirosoma</taxon>
    </lineage>
</organism>
<accession>A0A7G5H2H6</accession>